<evidence type="ECO:0000256" key="6">
    <source>
        <dbReference type="ARBA" id="ARBA00022857"/>
    </source>
</evidence>
<name>A0A0F9T4H1_9ZZZZ</name>
<dbReference type="AlphaFoldDB" id="A0A0F9T4H1"/>
<dbReference type="SUPFAM" id="SSF51905">
    <property type="entry name" value="FAD/NAD(P)-binding domain"/>
    <property type="match status" value="1"/>
</dbReference>
<evidence type="ECO:0000256" key="7">
    <source>
        <dbReference type="ARBA" id="ARBA00023002"/>
    </source>
</evidence>
<keyword evidence="3" id="KW-1003">Cell membrane</keyword>
<protein>
    <recommendedName>
        <fullName evidence="11">FAD-containing monooxygenase EthA</fullName>
    </recommendedName>
</protein>
<evidence type="ECO:0008006" key="11">
    <source>
        <dbReference type="Google" id="ProtNLM"/>
    </source>
</evidence>
<comment type="cofactor">
    <cofactor evidence="1">
        <name>FAD</name>
        <dbReference type="ChEBI" id="CHEBI:57692"/>
    </cofactor>
</comment>
<reference evidence="10" key="1">
    <citation type="journal article" date="2015" name="Nature">
        <title>Complex archaea that bridge the gap between prokaryotes and eukaryotes.</title>
        <authorList>
            <person name="Spang A."/>
            <person name="Saw J.H."/>
            <person name="Jorgensen S.L."/>
            <person name="Zaremba-Niedzwiedzka K."/>
            <person name="Martijn J."/>
            <person name="Lind A.E."/>
            <person name="van Eijk R."/>
            <person name="Schleper C."/>
            <person name="Guy L."/>
            <person name="Ettema T.J."/>
        </authorList>
    </citation>
    <scope>NUCLEOTIDE SEQUENCE</scope>
</reference>
<comment type="caution">
    <text evidence="10">The sequence shown here is derived from an EMBL/GenBank/DDBJ whole genome shotgun (WGS) entry which is preliminary data.</text>
</comment>
<evidence type="ECO:0000256" key="3">
    <source>
        <dbReference type="ARBA" id="ARBA00022475"/>
    </source>
</evidence>
<dbReference type="InterPro" id="IPR036188">
    <property type="entry name" value="FAD/NAD-bd_sf"/>
</dbReference>
<dbReference type="PANTHER" id="PTHR43872">
    <property type="entry name" value="MONOOXYGENASE, PUTATIVE (AFU_ORTHOLOGUE AFUA_8G02570)-RELATED"/>
    <property type="match status" value="1"/>
</dbReference>
<keyword evidence="6" id="KW-0521">NADP</keyword>
<evidence type="ECO:0000256" key="9">
    <source>
        <dbReference type="ARBA" id="ARBA00023136"/>
    </source>
</evidence>
<evidence type="ECO:0000256" key="2">
    <source>
        <dbReference type="ARBA" id="ARBA00004236"/>
    </source>
</evidence>
<dbReference type="Gene3D" id="3.50.50.60">
    <property type="entry name" value="FAD/NAD(P)-binding domain"/>
    <property type="match status" value="2"/>
</dbReference>
<keyword evidence="7" id="KW-0560">Oxidoreductase</keyword>
<organism evidence="10">
    <name type="scientific">marine sediment metagenome</name>
    <dbReference type="NCBI Taxonomy" id="412755"/>
    <lineage>
        <taxon>unclassified sequences</taxon>
        <taxon>metagenomes</taxon>
        <taxon>ecological metagenomes</taxon>
    </lineage>
</organism>
<gene>
    <name evidence="10" type="ORF">LCGC14_0698200</name>
</gene>
<dbReference type="FunFam" id="3.50.50.60:FF:000228">
    <property type="entry name" value="FAD-containing monooxygenase EthA"/>
    <property type="match status" value="1"/>
</dbReference>
<dbReference type="Pfam" id="PF13450">
    <property type="entry name" value="NAD_binding_8"/>
    <property type="match status" value="1"/>
</dbReference>
<dbReference type="GO" id="GO:0050661">
    <property type="term" value="F:NADP binding"/>
    <property type="evidence" value="ECO:0007669"/>
    <property type="project" value="InterPro"/>
</dbReference>
<dbReference type="EMBL" id="LAZR01001481">
    <property type="protein sequence ID" value="KKN43921.1"/>
    <property type="molecule type" value="Genomic_DNA"/>
</dbReference>
<evidence type="ECO:0000256" key="4">
    <source>
        <dbReference type="ARBA" id="ARBA00022630"/>
    </source>
</evidence>
<dbReference type="Pfam" id="PF00743">
    <property type="entry name" value="FMO-like"/>
    <property type="match status" value="1"/>
</dbReference>
<keyword evidence="9" id="KW-0472">Membrane</keyword>
<keyword evidence="5" id="KW-0274">FAD</keyword>
<proteinExistence type="predicted"/>
<evidence type="ECO:0000256" key="1">
    <source>
        <dbReference type="ARBA" id="ARBA00001974"/>
    </source>
</evidence>
<evidence type="ECO:0000256" key="5">
    <source>
        <dbReference type="ARBA" id="ARBA00022827"/>
    </source>
</evidence>
<evidence type="ECO:0000313" key="10">
    <source>
        <dbReference type="EMBL" id="KKN43921.1"/>
    </source>
</evidence>
<dbReference type="GO" id="GO:0005886">
    <property type="term" value="C:plasma membrane"/>
    <property type="evidence" value="ECO:0007669"/>
    <property type="project" value="UniProtKB-SubCell"/>
</dbReference>
<dbReference type="InterPro" id="IPR051820">
    <property type="entry name" value="FAD-binding_MO"/>
</dbReference>
<dbReference type="InterPro" id="IPR020946">
    <property type="entry name" value="Flavin_mOase-like"/>
</dbReference>
<sequence length="508" mass="56674">MSEQHFDVLIVGAGVSGIGMACHLKRECPGKSFAILERRQSLGGTWDLFRYPGVRSDSDMFTFGYNFRPWTGGKVLADGAAIKHYVSETAKEHDVAKHIRFGLGVKTADWSSADACWRLTALDEATGELKTYTARFLVGCTGYYNYKRGYKPDFPGEKDFKGRIVHPQHWPEDLDYTGKNVVVIGSGATAITLVPTMAETAGHVTMLQRSPAYLMPLPSTDKITLALQKVLSPKAAYRLTRARNITISRCVYQLSRRCPNLMRRLFMSIIRRQVGSQTDMRHFTPDYNPWDQRLCVVKDGDLFEALKAGKASIATDHIERFTETGIRLKSGEHLEADIIIPATGLDIQMLGGIKPRVDGQDVVLKDKVVYKNVMVEGLPNAGMIFGYTNISWTLKADIASEYLCRLINHMDRRGLRVAVARDAGNSLGEETVLGSLDAGYIRRAQDRLPRQGTHGPWKSSQNYLKDVKILRFDPIEDGYVEFDGKKTVARGSGPRGFLRPLRSALFGT</sequence>
<keyword evidence="4" id="KW-0285">Flavoprotein</keyword>
<accession>A0A0F9T4H1</accession>
<evidence type="ECO:0000256" key="8">
    <source>
        <dbReference type="ARBA" id="ARBA00023033"/>
    </source>
</evidence>
<dbReference type="FunFam" id="3.50.50.60:FF:000213">
    <property type="entry name" value="FAD-containing monooxygenase EthA"/>
    <property type="match status" value="1"/>
</dbReference>
<dbReference type="GO" id="GO:0004499">
    <property type="term" value="F:N,N-dimethylaniline monooxygenase activity"/>
    <property type="evidence" value="ECO:0007669"/>
    <property type="project" value="InterPro"/>
</dbReference>
<dbReference type="GO" id="GO:0050660">
    <property type="term" value="F:flavin adenine dinucleotide binding"/>
    <property type="evidence" value="ECO:0007669"/>
    <property type="project" value="InterPro"/>
</dbReference>
<comment type="subcellular location">
    <subcellularLocation>
        <location evidence="2">Cell membrane</location>
    </subcellularLocation>
</comment>
<dbReference type="PANTHER" id="PTHR43872:SF1">
    <property type="entry name" value="MONOOXYGENASE, PUTATIVE (AFU_ORTHOLOGUE AFUA_8G02570)-RELATED"/>
    <property type="match status" value="1"/>
</dbReference>
<keyword evidence="8" id="KW-0503">Monooxygenase</keyword>